<comment type="function">
    <text evidence="11">Polymerase that creates the 3'-poly(A) tail of mRNA's.</text>
</comment>
<feature type="region of interest" description="Disordered" evidence="14">
    <location>
        <begin position="520"/>
        <end position="638"/>
    </location>
</feature>
<feature type="domain" description="Poly(A) polymerase central" evidence="16">
    <location>
        <begin position="210"/>
        <end position="355"/>
    </location>
</feature>
<feature type="binding site" evidence="13">
    <location>
        <position position="106"/>
    </location>
    <ligand>
        <name>Mg(2+)</name>
        <dbReference type="ChEBI" id="CHEBI:18420"/>
        <label>2</label>
        <note>catalytic</note>
    </ligand>
</feature>
<evidence type="ECO:0000259" key="16">
    <source>
        <dbReference type="Pfam" id="PF04928"/>
    </source>
</evidence>
<keyword evidence="10 11" id="KW-0539">Nucleus</keyword>
<dbReference type="GO" id="GO:0006397">
    <property type="term" value="P:mRNA processing"/>
    <property type="evidence" value="ECO:0007669"/>
    <property type="project" value="UniProtKB-KW"/>
</dbReference>
<dbReference type="Pfam" id="PF04926">
    <property type="entry name" value="PAP_RNA-bind"/>
    <property type="match status" value="1"/>
</dbReference>
<evidence type="ECO:0000259" key="17">
    <source>
        <dbReference type="Pfam" id="PF20750"/>
    </source>
</evidence>
<dbReference type="Proteomes" id="UP000054097">
    <property type="component" value="Unassembled WGS sequence"/>
</dbReference>
<dbReference type="OrthoDB" id="412748at2759"/>
<reference evidence="18 19" key="1">
    <citation type="submission" date="2014-04" db="EMBL/GenBank/DDBJ databases">
        <authorList>
            <consortium name="DOE Joint Genome Institute"/>
            <person name="Kuo A."/>
            <person name="Zuccaro A."/>
            <person name="Kohler A."/>
            <person name="Nagy L.G."/>
            <person name="Floudas D."/>
            <person name="Copeland A."/>
            <person name="Barry K.W."/>
            <person name="Cichocki N."/>
            <person name="Veneault-Fourrey C."/>
            <person name="LaButti K."/>
            <person name="Lindquist E.A."/>
            <person name="Lipzen A."/>
            <person name="Lundell T."/>
            <person name="Morin E."/>
            <person name="Murat C."/>
            <person name="Sun H."/>
            <person name="Tunlid A."/>
            <person name="Henrissat B."/>
            <person name="Grigoriev I.V."/>
            <person name="Hibbett D.S."/>
            <person name="Martin F."/>
            <person name="Nordberg H.P."/>
            <person name="Cantor M.N."/>
            <person name="Hua S.X."/>
        </authorList>
    </citation>
    <scope>NUCLEOTIDE SEQUENCE [LARGE SCALE GENOMIC DNA]</scope>
    <source>
        <strain evidence="18 19">MAFF 305830</strain>
    </source>
</reference>
<dbReference type="GO" id="GO:0031123">
    <property type="term" value="P:RNA 3'-end processing"/>
    <property type="evidence" value="ECO:0007669"/>
    <property type="project" value="InterPro"/>
</dbReference>
<comment type="similarity">
    <text evidence="3 11">Belongs to the poly(A) polymerase family.</text>
</comment>
<evidence type="ECO:0000259" key="15">
    <source>
        <dbReference type="Pfam" id="PF04926"/>
    </source>
</evidence>
<accession>A0A0C2WUE5</accession>
<feature type="compositionally biased region" description="Polar residues" evidence="14">
    <location>
        <begin position="612"/>
        <end position="629"/>
    </location>
</feature>
<dbReference type="FunFam" id="3.30.460.10:FF:000002">
    <property type="entry name" value="Poly(A) polymerase alpha, putative"/>
    <property type="match status" value="1"/>
</dbReference>
<feature type="binding site" evidence="12">
    <location>
        <begin position="104"/>
        <end position="106"/>
    </location>
    <ligand>
        <name>ATP</name>
        <dbReference type="ChEBI" id="CHEBI:30616"/>
    </ligand>
</feature>
<dbReference type="SUPFAM" id="SSF81301">
    <property type="entry name" value="Nucleotidyltransferase"/>
    <property type="match status" value="1"/>
</dbReference>
<evidence type="ECO:0000256" key="12">
    <source>
        <dbReference type="PIRSR" id="PIRSR018425-1"/>
    </source>
</evidence>
<dbReference type="Pfam" id="PF04928">
    <property type="entry name" value="PAP_central"/>
    <property type="match status" value="1"/>
</dbReference>
<proteinExistence type="inferred from homology"/>
<evidence type="ECO:0000256" key="14">
    <source>
        <dbReference type="SAM" id="MobiDB-lite"/>
    </source>
</evidence>
<evidence type="ECO:0000256" key="13">
    <source>
        <dbReference type="PIRSR" id="PIRSR018425-2"/>
    </source>
</evidence>
<evidence type="ECO:0000256" key="1">
    <source>
        <dbReference type="ARBA" id="ARBA00001936"/>
    </source>
</evidence>
<feature type="binding site" evidence="13">
    <location>
        <position position="104"/>
    </location>
    <ligand>
        <name>Mg(2+)</name>
        <dbReference type="ChEBI" id="CHEBI:18420"/>
        <label>1</label>
        <note>catalytic</note>
    </ligand>
</feature>
<evidence type="ECO:0000256" key="4">
    <source>
        <dbReference type="ARBA" id="ARBA00022664"/>
    </source>
</evidence>
<evidence type="ECO:0000256" key="10">
    <source>
        <dbReference type="ARBA" id="ARBA00023242"/>
    </source>
</evidence>
<keyword evidence="7 11" id="KW-0547">Nucleotide-binding</keyword>
<feature type="region of interest" description="Disordered" evidence="14">
    <location>
        <begin position="1"/>
        <end position="28"/>
    </location>
</feature>
<keyword evidence="6 13" id="KW-0479">Metal-binding</keyword>
<evidence type="ECO:0000313" key="19">
    <source>
        <dbReference type="Proteomes" id="UP000054097"/>
    </source>
</evidence>
<dbReference type="InterPro" id="IPR007012">
    <property type="entry name" value="PolA_pol_cen_dom"/>
</dbReference>
<keyword evidence="4 11" id="KW-0507">mRNA processing</keyword>
<dbReference type="Gene3D" id="3.30.70.590">
    <property type="entry name" value="Poly(A) polymerase predicted RNA binding domain"/>
    <property type="match status" value="1"/>
</dbReference>
<dbReference type="InterPro" id="IPR048840">
    <property type="entry name" value="PolA_pol_NTPase"/>
</dbReference>
<feature type="domain" description="Poly(A) polymerase nucleotidyltransferase" evidence="17">
    <location>
        <begin position="12"/>
        <end position="205"/>
    </location>
</feature>
<dbReference type="Gene3D" id="1.10.1410.10">
    <property type="match status" value="1"/>
</dbReference>
<keyword evidence="9 13" id="KW-0460">Magnesium</keyword>
<dbReference type="GO" id="GO:0046872">
    <property type="term" value="F:metal ion binding"/>
    <property type="evidence" value="ECO:0007669"/>
    <property type="project" value="UniProtKB-KW"/>
</dbReference>
<feature type="binding site" evidence="12">
    <location>
        <begin position="237"/>
        <end position="238"/>
    </location>
    <ligand>
        <name>ATP</name>
        <dbReference type="ChEBI" id="CHEBI:30616"/>
    </ligand>
</feature>
<feature type="domain" description="Poly(A) polymerase RNA-binding" evidence="15">
    <location>
        <begin position="357"/>
        <end position="529"/>
    </location>
</feature>
<dbReference type="InterPro" id="IPR007010">
    <property type="entry name" value="PolA_pol_RNA-bd_dom"/>
</dbReference>
<dbReference type="EMBL" id="KN824396">
    <property type="protein sequence ID" value="KIM21027.1"/>
    <property type="molecule type" value="Genomic_DNA"/>
</dbReference>
<dbReference type="GO" id="GO:0005524">
    <property type="term" value="F:ATP binding"/>
    <property type="evidence" value="ECO:0007669"/>
    <property type="project" value="UniProtKB-UniRule"/>
</dbReference>
<feature type="binding site" evidence="12">
    <location>
        <position position="158"/>
    </location>
    <ligand>
        <name>ATP</name>
        <dbReference type="ChEBI" id="CHEBI:30616"/>
    </ligand>
</feature>
<reference evidence="19" key="2">
    <citation type="submission" date="2015-01" db="EMBL/GenBank/DDBJ databases">
        <title>Evolutionary Origins and Diversification of the Mycorrhizal Mutualists.</title>
        <authorList>
            <consortium name="DOE Joint Genome Institute"/>
            <consortium name="Mycorrhizal Genomics Consortium"/>
            <person name="Kohler A."/>
            <person name="Kuo A."/>
            <person name="Nagy L.G."/>
            <person name="Floudas D."/>
            <person name="Copeland A."/>
            <person name="Barry K.W."/>
            <person name="Cichocki N."/>
            <person name="Veneault-Fourrey C."/>
            <person name="LaButti K."/>
            <person name="Lindquist E.A."/>
            <person name="Lipzen A."/>
            <person name="Lundell T."/>
            <person name="Morin E."/>
            <person name="Murat C."/>
            <person name="Riley R."/>
            <person name="Ohm R."/>
            <person name="Sun H."/>
            <person name="Tunlid A."/>
            <person name="Henrissat B."/>
            <person name="Grigoriev I.V."/>
            <person name="Hibbett D.S."/>
            <person name="Martin F."/>
        </authorList>
    </citation>
    <scope>NUCLEOTIDE SEQUENCE [LARGE SCALE GENOMIC DNA]</scope>
    <source>
        <strain evidence="19">MAFF 305830</strain>
    </source>
</reference>
<dbReference type="EC" id="2.7.7.19" evidence="11"/>
<dbReference type="InterPro" id="IPR014492">
    <property type="entry name" value="PolyA_polymerase"/>
</dbReference>
<name>A0A0C2WUE5_SERVB</name>
<dbReference type="Gene3D" id="3.30.460.10">
    <property type="entry name" value="Beta Polymerase, domain 2"/>
    <property type="match status" value="1"/>
</dbReference>
<feature type="binding site" evidence="12">
    <location>
        <position position="219"/>
    </location>
    <ligand>
        <name>ATP</name>
        <dbReference type="ChEBI" id="CHEBI:30616"/>
    </ligand>
</feature>
<keyword evidence="19" id="KW-1185">Reference proteome</keyword>
<dbReference type="SUPFAM" id="SSF81631">
    <property type="entry name" value="PAP/OAS1 substrate-binding domain"/>
    <property type="match status" value="1"/>
</dbReference>
<dbReference type="PIRSF" id="PIRSF018425">
    <property type="entry name" value="PolyA_polymerase"/>
    <property type="match status" value="1"/>
</dbReference>
<sequence>MNQTLDQPEYYGVTPPISRDPPSAQEVTQAADLMKELRAQGSFEPEEDSRKREAVLGHVSKLVKEFIYQACIRRNLSEAAARGAGGKIFTFGSYRLGVHGPGSDIDTLIVAPKHVDRQDFIEIFHSILQNDSWVTEATAVPDAYVPIIVAEIKGVPIDFTFARLALSVIPDDLELKDDSLLKNLDDKCVRSLNGSRCTDDILRLVPNVHVFRDALRAIKLWAQRRAVYSNVNGYLGGVAWALLVARVCQLYPNGNAATIVRRFFLIMSLWKWPQPVILRKIEDGHLSMRVWNPKLYPSDRMHKMPIITPAYPSMCSTHNVMNCTLEVMKEELLRGKEITTKITNGEAQWAELFEKHNFFTKYHYYLQVIASCCDKAEQSKWSGAVESKIRQLVSKLETVDNLARIHPFVKGFDNTYYTINMQEHGDIVLGNISSTVASRTEEEAKAQAPEDSQAIYTTTYYIGLEIARLDPAAASTGPRKLDISAPTSEFMKMARSWESYQNEIMGIAVRHIRNSALPDSVFEGAGRPVKSGKRRKVGKVQDDSGEAPAKRKRPSGEPETPEDPKSLVPTVLKEIASSEFAKPGPPRTPQPQDGPNGVPAIPTALDGPAQVFNRTSAQLPTQNGDSHSVTPAEIAQAS</sequence>
<feature type="binding site" evidence="12">
    <location>
        <begin position="91"/>
        <end position="93"/>
    </location>
    <ligand>
        <name>ATP</name>
        <dbReference type="ChEBI" id="CHEBI:30616"/>
    </ligand>
</feature>
<evidence type="ECO:0000256" key="6">
    <source>
        <dbReference type="ARBA" id="ARBA00022723"/>
    </source>
</evidence>
<dbReference type="CDD" id="cd05402">
    <property type="entry name" value="NT_PAP_TUTase"/>
    <property type="match status" value="1"/>
</dbReference>
<evidence type="ECO:0000256" key="11">
    <source>
        <dbReference type="PIRNR" id="PIRNR018425"/>
    </source>
</evidence>
<dbReference type="SUPFAM" id="SSF55003">
    <property type="entry name" value="PAP/Archaeal CCA-adding enzyme, C-terminal domain"/>
    <property type="match status" value="1"/>
</dbReference>
<organism evidence="18 19">
    <name type="scientific">Serendipita vermifera MAFF 305830</name>
    <dbReference type="NCBI Taxonomy" id="933852"/>
    <lineage>
        <taxon>Eukaryota</taxon>
        <taxon>Fungi</taxon>
        <taxon>Dikarya</taxon>
        <taxon>Basidiomycota</taxon>
        <taxon>Agaricomycotina</taxon>
        <taxon>Agaricomycetes</taxon>
        <taxon>Sebacinales</taxon>
        <taxon>Serendipitaceae</taxon>
        <taxon>Serendipita</taxon>
    </lineage>
</organism>
<protein>
    <recommendedName>
        <fullName evidence="11">Poly(A) polymerase</fullName>
        <ecNumber evidence="11">2.7.7.19</ecNumber>
    </recommendedName>
</protein>
<dbReference type="PANTHER" id="PTHR10682">
    <property type="entry name" value="POLY A POLYMERASE"/>
    <property type="match status" value="1"/>
</dbReference>
<dbReference type="PANTHER" id="PTHR10682:SF10">
    <property type="entry name" value="POLYNUCLEOTIDE ADENYLYLTRANSFERASE"/>
    <property type="match status" value="1"/>
</dbReference>
<evidence type="ECO:0000313" key="18">
    <source>
        <dbReference type="EMBL" id="KIM21027.1"/>
    </source>
</evidence>
<keyword evidence="8 11" id="KW-0067">ATP-binding</keyword>
<gene>
    <name evidence="18" type="ORF">M408DRAFT_333697</name>
</gene>
<comment type="catalytic activity">
    <reaction evidence="11">
        <text>RNA(n) + ATP = RNA(n)-3'-adenine ribonucleotide + diphosphate</text>
        <dbReference type="Rhea" id="RHEA:11332"/>
        <dbReference type="Rhea" id="RHEA-COMP:14527"/>
        <dbReference type="Rhea" id="RHEA-COMP:17347"/>
        <dbReference type="ChEBI" id="CHEBI:30616"/>
        <dbReference type="ChEBI" id="CHEBI:33019"/>
        <dbReference type="ChEBI" id="CHEBI:140395"/>
        <dbReference type="ChEBI" id="CHEBI:173115"/>
        <dbReference type="EC" id="2.7.7.19"/>
    </reaction>
</comment>
<dbReference type="AlphaFoldDB" id="A0A0C2WUE5"/>
<evidence type="ECO:0000256" key="5">
    <source>
        <dbReference type="ARBA" id="ARBA00022679"/>
    </source>
</evidence>
<feature type="binding site" evidence="13">
    <location>
        <position position="158"/>
    </location>
    <ligand>
        <name>Mg(2+)</name>
        <dbReference type="ChEBI" id="CHEBI:18420"/>
        <label>2</label>
        <note>catalytic</note>
    </ligand>
</feature>
<feature type="binding site" evidence="12">
    <location>
        <position position="228"/>
    </location>
    <ligand>
        <name>ATP</name>
        <dbReference type="ChEBI" id="CHEBI:30616"/>
    </ligand>
</feature>
<dbReference type="GO" id="GO:0003723">
    <property type="term" value="F:RNA binding"/>
    <property type="evidence" value="ECO:0007669"/>
    <property type="project" value="UniProtKB-UniRule"/>
</dbReference>
<comment type="subcellular location">
    <subcellularLocation>
        <location evidence="2 11">Nucleus</location>
    </subcellularLocation>
</comment>
<dbReference type="GO" id="GO:1990817">
    <property type="term" value="F:poly(A) RNA polymerase activity"/>
    <property type="evidence" value="ECO:0007669"/>
    <property type="project" value="UniProtKB-UniRule"/>
</dbReference>
<dbReference type="HOGENOM" id="CLU_011511_4_1_1"/>
<dbReference type="FunFam" id="1.10.1410.10:FF:000001">
    <property type="entry name" value="Putative poly(A) polymerase gamma"/>
    <property type="match status" value="1"/>
</dbReference>
<comment type="cofactor">
    <cofactor evidence="1">
        <name>Mn(2+)</name>
        <dbReference type="ChEBI" id="CHEBI:29035"/>
    </cofactor>
</comment>
<dbReference type="InterPro" id="IPR043519">
    <property type="entry name" value="NT_sf"/>
</dbReference>
<dbReference type="Pfam" id="PF20750">
    <property type="entry name" value="PAP_NTPase"/>
    <property type="match status" value="1"/>
</dbReference>
<dbReference type="GO" id="GO:0005634">
    <property type="term" value="C:nucleus"/>
    <property type="evidence" value="ECO:0007669"/>
    <property type="project" value="UniProtKB-SubCell"/>
</dbReference>
<dbReference type="InterPro" id="IPR011068">
    <property type="entry name" value="NuclTrfase_I-like_C"/>
</dbReference>
<evidence type="ECO:0000256" key="8">
    <source>
        <dbReference type="ARBA" id="ARBA00022840"/>
    </source>
</evidence>
<feature type="binding site" evidence="13">
    <location>
        <position position="104"/>
    </location>
    <ligand>
        <name>Mg(2+)</name>
        <dbReference type="ChEBI" id="CHEBI:18420"/>
        <label>2</label>
        <note>catalytic</note>
    </ligand>
</feature>
<evidence type="ECO:0000256" key="3">
    <source>
        <dbReference type="ARBA" id="ARBA00010912"/>
    </source>
</evidence>
<feature type="binding site" evidence="13">
    <location>
        <position position="106"/>
    </location>
    <ligand>
        <name>Mg(2+)</name>
        <dbReference type="ChEBI" id="CHEBI:18420"/>
        <label>1</label>
        <note>catalytic</note>
    </ligand>
</feature>
<evidence type="ECO:0000256" key="9">
    <source>
        <dbReference type="ARBA" id="ARBA00022842"/>
    </source>
</evidence>
<evidence type="ECO:0000256" key="7">
    <source>
        <dbReference type="ARBA" id="ARBA00022741"/>
    </source>
</evidence>
<dbReference type="STRING" id="933852.A0A0C2WUE5"/>
<evidence type="ECO:0000256" key="2">
    <source>
        <dbReference type="ARBA" id="ARBA00004123"/>
    </source>
</evidence>
<comment type="cofactor">
    <cofactor evidence="13">
        <name>Mg(2+)</name>
        <dbReference type="ChEBI" id="CHEBI:18420"/>
    </cofactor>
    <text evidence="13">Binds 2 magnesium ions. Also active with manganese.</text>
</comment>
<keyword evidence="5 11" id="KW-0808">Transferase</keyword>